<comment type="function">
    <text evidence="1 6">Required for the transposition of the insertion element.</text>
</comment>
<dbReference type="EMBL" id="LJAM02000237">
    <property type="protein sequence ID" value="RAP70902.1"/>
    <property type="molecule type" value="Genomic_DNA"/>
</dbReference>
<evidence type="ECO:0000256" key="4">
    <source>
        <dbReference type="ARBA" id="ARBA00023125"/>
    </source>
</evidence>
<evidence type="ECO:0000256" key="3">
    <source>
        <dbReference type="ARBA" id="ARBA00022578"/>
    </source>
</evidence>
<evidence type="ECO:0000256" key="1">
    <source>
        <dbReference type="ARBA" id="ARBA00002190"/>
    </source>
</evidence>
<name>A0A328TN91_9GAMM</name>
<keyword evidence="5 6" id="KW-0233">DNA recombination</keyword>
<proteinExistence type="inferred from homology"/>
<keyword evidence="4 6" id="KW-0238">DNA-binding</keyword>
<evidence type="ECO:0000256" key="6">
    <source>
        <dbReference type="RuleBase" id="RU365089"/>
    </source>
</evidence>
<dbReference type="GO" id="GO:0004803">
    <property type="term" value="F:transposase activity"/>
    <property type="evidence" value="ECO:0007669"/>
    <property type="project" value="UniProtKB-UniRule"/>
</dbReference>
<dbReference type="Pfam" id="PF00872">
    <property type="entry name" value="Transposase_mut"/>
    <property type="match status" value="1"/>
</dbReference>
<comment type="caution">
    <text evidence="7">The sequence shown here is derived from an EMBL/GenBank/DDBJ whole genome shotgun (WGS) entry which is preliminary data.</text>
</comment>
<comment type="similarity">
    <text evidence="2 6">Belongs to the transposase mutator family.</text>
</comment>
<dbReference type="PANTHER" id="PTHR33217">
    <property type="entry name" value="TRANSPOSASE FOR INSERTION SEQUENCE ELEMENT IS1081"/>
    <property type="match status" value="1"/>
</dbReference>
<dbReference type="GO" id="GO:0003677">
    <property type="term" value="F:DNA binding"/>
    <property type="evidence" value="ECO:0007669"/>
    <property type="project" value="UniProtKB-UniRule"/>
</dbReference>
<evidence type="ECO:0000256" key="5">
    <source>
        <dbReference type="ARBA" id="ARBA00023172"/>
    </source>
</evidence>
<evidence type="ECO:0000313" key="8">
    <source>
        <dbReference type="Proteomes" id="UP000244334"/>
    </source>
</evidence>
<reference evidence="7" key="1">
    <citation type="submission" date="2018-04" db="EMBL/GenBank/DDBJ databases">
        <title>Genomes of the Obligate Erwinia dacicola and Facultative Enterobacter sp. OLF Endosymbionts of the Olive Fruit fly, Bactrocera oleae.</title>
        <authorList>
            <person name="Estes A.M."/>
            <person name="Hearn D.J."/>
            <person name="Agarwal S."/>
            <person name="Pierson E.A."/>
            <person name="Dunning-Hotopp J.C."/>
        </authorList>
    </citation>
    <scope>NUCLEOTIDE SEQUENCE [LARGE SCALE GENOMIC DNA]</scope>
    <source>
        <strain evidence="7">Oroville</strain>
    </source>
</reference>
<dbReference type="PANTHER" id="PTHR33217:SF9">
    <property type="entry name" value="MUTATOR FAMILY TRANSPOSASE"/>
    <property type="match status" value="1"/>
</dbReference>
<evidence type="ECO:0000256" key="2">
    <source>
        <dbReference type="ARBA" id="ARBA00010961"/>
    </source>
</evidence>
<evidence type="ECO:0000313" key="7">
    <source>
        <dbReference type="EMBL" id="RAP70902.1"/>
    </source>
</evidence>
<dbReference type="Proteomes" id="UP000244334">
    <property type="component" value="Unassembled WGS sequence"/>
</dbReference>
<dbReference type="AlphaFoldDB" id="A0A328TN91"/>
<sequence>MKSELGQIWLSGGLDSANKTFDGMLAKYSDKYPVAMKKLTKCREELLAFYDFPAAHWASIRTTDPIKSAFATVRLRSKRAKDCGSRATTLAMVFKLLQSAQKNWNRLKGFELLTLVVNNLPFKNGEQVEKEASDRNVA</sequence>
<gene>
    <name evidence="7" type="ORF">ACZ87_02293</name>
</gene>
<accession>A0A328TN91</accession>
<keyword evidence="3 6" id="KW-0815">Transposition</keyword>
<protein>
    <recommendedName>
        <fullName evidence="6">Mutator family transposase</fullName>
    </recommendedName>
</protein>
<organism evidence="7 8">
    <name type="scientific">Candidatus Erwinia dacicola</name>
    <dbReference type="NCBI Taxonomy" id="252393"/>
    <lineage>
        <taxon>Bacteria</taxon>
        <taxon>Pseudomonadati</taxon>
        <taxon>Pseudomonadota</taxon>
        <taxon>Gammaproteobacteria</taxon>
        <taxon>Enterobacterales</taxon>
        <taxon>Erwiniaceae</taxon>
        <taxon>Erwinia</taxon>
    </lineage>
</organism>
<keyword evidence="8" id="KW-1185">Reference proteome</keyword>
<keyword evidence="6" id="KW-0814">Transposable element</keyword>
<dbReference type="InterPro" id="IPR001207">
    <property type="entry name" value="Transposase_mutator"/>
</dbReference>
<dbReference type="GO" id="GO:0006313">
    <property type="term" value="P:DNA transposition"/>
    <property type="evidence" value="ECO:0007669"/>
    <property type="project" value="UniProtKB-UniRule"/>
</dbReference>